<dbReference type="VEuPathDB" id="ToxoDB:TGP89_222840"/>
<dbReference type="Pfam" id="PF00149">
    <property type="entry name" value="Metallophos"/>
    <property type="match status" value="1"/>
</dbReference>
<accession>A0A086JV13</accession>
<dbReference type="PANTHER" id="PTHR43143">
    <property type="entry name" value="METALLOPHOSPHOESTERASE, CALCINEURIN SUPERFAMILY"/>
    <property type="match status" value="1"/>
</dbReference>
<reference evidence="2 3" key="1">
    <citation type="submission" date="2014-03" db="EMBL/GenBank/DDBJ databases">
        <authorList>
            <person name="Sibley D."/>
            <person name="Venepally P."/>
            <person name="Karamycheva S."/>
            <person name="Hadjithomas M."/>
            <person name="Khan A."/>
            <person name="Brunk B."/>
            <person name="Roos D."/>
            <person name="Caler E."/>
            <person name="Lorenzi H."/>
        </authorList>
    </citation>
    <scope>NUCLEOTIDE SEQUENCE [LARGE SCALE GENOMIC DNA]</scope>
    <source>
        <strain evidence="3">p89</strain>
    </source>
</reference>
<evidence type="ECO:0000313" key="2">
    <source>
        <dbReference type="EMBL" id="KFG35981.1"/>
    </source>
</evidence>
<gene>
    <name evidence="2" type="ORF">TGP89_222840</name>
</gene>
<dbReference type="AlphaFoldDB" id="A0A086JV13"/>
<organism evidence="2 3">
    <name type="scientific">Toxoplasma gondii p89</name>
    <dbReference type="NCBI Taxonomy" id="943119"/>
    <lineage>
        <taxon>Eukaryota</taxon>
        <taxon>Sar</taxon>
        <taxon>Alveolata</taxon>
        <taxon>Apicomplexa</taxon>
        <taxon>Conoidasida</taxon>
        <taxon>Coccidia</taxon>
        <taxon>Eucoccidiorida</taxon>
        <taxon>Eimeriorina</taxon>
        <taxon>Sarcocystidae</taxon>
        <taxon>Toxoplasma</taxon>
    </lineage>
</organism>
<protein>
    <submittedName>
        <fullName evidence="2">Ser/Thr phosphatase family protein</fullName>
    </submittedName>
</protein>
<dbReference type="InterPro" id="IPR051918">
    <property type="entry name" value="STPP_CPPED1"/>
</dbReference>
<dbReference type="OrthoDB" id="45007at2759"/>
<sequence>MLRVAEYIAFSLRWPRFGVLGAPTIQRTPLSCLALAPKACSPFETRGEIPSLHLSVSLLVSNIPPDTRVLSSESDTLCLRGRNELFRIESDFSVDHQVCFPCVPEFVFMGIVKVCARQWQPPSGGGSALADDHGATEKAETSDRVVSFGIIADPQLGMLKKNAEWAEEIGRLRCGLDAIKRQNPAFIIVLGDLVQAFPEDEGNRLNREREISDIRQTLQSFSGDVPVLIVAGNHDVGNAPTEQNLDDFRALWGDDYYSFDLGHARGIVLNSCLFFNPANAPGEAEAQFVWLKEELEMAKEERKPVLLFMHHAFFWSDWNEADDIGIIHIRPLNLDTPKSHFHLPRAQRDRLRSLLRNSTVSHSFHGHLHDNMVVHASDPGLEQVVTSATGLPLGDAPAGFRMVHVDARGAVKHEFFALLESHIPEEKCTSVTN</sequence>
<comment type="caution">
    <text evidence="2">The sequence shown here is derived from an EMBL/GenBank/DDBJ whole genome shotgun (WGS) entry which is preliminary data.</text>
</comment>
<dbReference type="PANTHER" id="PTHR43143:SF1">
    <property type="entry name" value="SERINE_THREONINE-PROTEIN PHOSPHATASE CPPED1"/>
    <property type="match status" value="1"/>
</dbReference>
<dbReference type="Proteomes" id="UP000028828">
    <property type="component" value="Unassembled WGS sequence"/>
</dbReference>
<proteinExistence type="predicted"/>
<dbReference type="Gene3D" id="3.60.21.10">
    <property type="match status" value="1"/>
</dbReference>
<dbReference type="GO" id="GO:0016787">
    <property type="term" value="F:hydrolase activity"/>
    <property type="evidence" value="ECO:0007669"/>
    <property type="project" value="InterPro"/>
</dbReference>
<dbReference type="SUPFAM" id="SSF56300">
    <property type="entry name" value="Metallo-dependent phosphatases"/>
    <property type="match status" value="1"/>
</dbReference>
<evidence type="ECO:0000313" key="3">
    <source>
        <dbReference type="Proteomes" id="UP000028828"/>
    </source>
</evidence>
<dbReference type="EMBL" id="AEYI02001560">
    <property type="protein sequence ID" value="KFG35981.1"/>
    <property type="molecule type" value="Genomic_DNA"/>
</dbReference>
<name>A0A086JV13_TOXGO</name>
<evidence type="ECO:0000259" key="1">
    <source>
        <dbReference type="Pfam" id="PF00149"/>
    </source>
</evidence>
<dbReference type="InterPro" id="IPR004843">
    <property type="entry name" value="Calcineurin-like_PHP"/>
</dbReference>
<feature type="domain" description="Calcineurin-like phosphoesterase" evidence="1">
    <location>
        <begin position="148"/>
        <end position="370"/>
    </location>
</feature>
<dbReference type="InterPro" id="IPR029052">
    <property type="entry name" value="Metallo-depent_PP-like"/>
</dbReference>